<organism evidence="1 2">
    <name type="scientific">Ditylenchus destructor</name>
    <dbReference type="NCBI Taxonomy" id="166010"/>
    <lineage>
        <taxon>Eukaryota</taxon>
        <taxon>Metazoa</taxon>
        <taxon>Ecdysozoa</taxon>
        <taxon>Nematoda</taxon>
        <taxon>Chromadorea</taxon>
        <taxon>Rhabditida</taxon>
        <taxon>Tylenchina</taxon>
        <taxon>Tylenchomorpha</taxon>
        <taxon>Sphaerularioidea</taxon>
        <taxon>Anguinidae</taxon>
        <taxon>Anguininae</taxon>
        <taxon>Ditylenchus</taxon>
    </lineage>
</organism>
<reference evidence="1" key="1">
    <citation type="submission" date="2022-01" db="EMBL/GenBank/DDBJ databases">
        <title>Genome Sequence Resource for Two Populations of Ditylenchus destructor, the Migratory Endoparasitic Phytonematode.</title>
        <authorList>
            <person name="Zhang H."/>
            <person name="Lin R."/>
            <person name="Xie B."/>
        </authorList>
    </citation>
    <scope>NUCLEOTIDE SEQUENCE</scope>
    <source>
        <strain evidence="1">BazhouSP</strain>
    </source>
</reference>
<dbReference type="Proteomes" id="UP001201812">
    <property type="component" value="Unassembled WGS sequence"/>
</dbReference>
<name>A0AAD4R157_9BILA</name>
<keyword evidence="2" id="KW-1185">Reference proteome</keyword>
<protein>
    <submittedName>
        <fullName evidence="1">Uncharacterized protein</fullName>
    </submittedName>
</protein>
<evidence type="ECO:0000313" key="2">
    <source>
        <dbReference type="Proteomes" id="UP001201812"/>
    </source>
</evidence>
<gene>
    <name evidence="1" type="ORF">DdX_15296</name>
</gene>
<sequence>MTTQFICSQCRMILDESERSSHISAQHLDYFPFECATCKKANKKHLETTEADMYEHISTCHNGNNLGIVLLKDQAKDAELNKMIEECICLSIPQTPPIDSKIELRRALNLIDSAETSTGYGNAAPNGPALIDVNDQNDNDDDVIIIEDDLEDVAILTEAQNGPGLTKVKQEINDHIAIEDDSESVVILTEAHAERIAKIEIEEPDEHSVANPIINFESNEVPGAVLPKSKPSVNISAVSEPNSFADLCEEMDFPNQSTSGRKRCVPDNVSNGSVEGAEKRRLVATENCTEYGGHSSQEGSRANGINLDGNYVNATVPGRNDRIERPTTSAQTTSSVPADSSQKLIITKLFIVISEGIVCFETIDHHVYNYAPLSDYLAIIHESILSTNGCVVVFQFYACDSGIPFKYRKTSEQPKQEFASLEQLKAFARQLHSIAFLWADVTVLAHFGSFIKTRNERLSHMDYCSELFGRERSILKCRKLDVEIVDNWPLSIATNVVDLCDECDLQLEEVSSGNRQLQDAFLSEIYDNEMLHKIAISFVIHIQASANDFVRKLKERFRRAPQKVRFQLELYSSSKDVHKLCVQIGNYILKAKEVKDANRLDLGCVIVEQGPISS</sequence>
<dbReference type="EMBL" id="JAKKPZ010000093">
    <property type="protein sequence ID" value="KAI1702786.1"/>
    <property type="molecule type" value="Genomic_DNA"/>
</dbReference>
<evidence type="ECO:0000313" key="1">
    <source>
        <dbReference type="EMBL" id="KAI1702786.1"/>
    </source>
</evidence>
<dbReference type="AlphaFoldDB" id="A0AAD4R157"/>
<proteinExistence type="predicted"/>
<accession>A0AAD4R157</accession>
<comment type="caution">
    <text evidence="1">The sequence shown here is derived from an EMBL/GenBank/DDBJ whole genome shotgun (WGS) entry which is preliminary data.</text>
</comment>